<name>A0A0F6THM4_9CAUD</name>
<accession>A0A0F6THM4</accession>
<reference evidence="2" key="2">
    <citation type="submission" date="2015-03" db="EMBL/GenBank/DDBJ databases">
        <title>The genome and structure of Sinorhizobium meliloti phage phiM9.</title>
        <authorList>
            <person name="Johnson M.C."/>
            <person name="Tatum K.B."/>
            <person name="Lynn J.S."/>
            <person name="Brewer T.E."/>
            <person name="Washburn B.K."/>
            <person name="Stroupe M.E."/>
            <person name="Jones K.M."/>
        </authorList>
    </citation>
    <scope>NUCLEOTIDE SEQUENCE [LARGE SCALE GENOMIC DNA]</scope>
</reference>
<dbReference type="KEGG" id="vg:26517908"/>
<evidence type="ECO:0000313" key="1">
    <source>
        <dbReference type="EMBL" id="AKE44856.1"/>
    </source>
</evidence>
<dbReference type="RefSeq" id="YP_009189610.1">
    <property type="nucleotide sequence ID" value="NC_028676.1"/>
</dbReference>
<gene>
    <name evidence="1" type="ORF">Sm_phiM9_229</name>
</gene>
<dbReference type="OrthoDB" id="31034at10239"/>
<dbReference type="Proteomes" id="UP000033804">
    <property type="component" value="Segment"/>
</dbReference>
<dbReference type="GeneID" id="26517908"/>
<dbReference type="EMBL" id="KP881232">
    <property type="protein sequence ID" value="AKE44856.1"/>
    <property type="molecule type" value="Genomic_DNA"/>
</dbReference>
<reference evidence="1 2" key="1">
    <citation type="journal article" date="2015" name="J. Virol.">
        <title>Sinorhizobium meliloti Phage ?M9 Defines a New Group of T4 Superfamily Phages with Unusual Genomic Features but a Common T=16 Capsid.</title>
        <authorList>
            <person name="Johnson M.C."/>
            <person name="Tatum K.B."/>
            <person name="Lynn J.S."/>
            <person name="Brewer T.E."/>
            <person name="Lu S."/>
            <person name="Washburn B.K."/>
            <person name="Stroupe M.E."/>
            <person name="Jones K.M."/>
        </authorList>
    </citation>
    <scope>NUCLEOTIDE SEQUENCE [LARGE SCALE GENOMIC DNA]</scope>
</reference>
<keyword evidence="2" id="KW-1185">Reference proteome</keyword>
<evidence type="ECO:0000313" key="2">
    <source>
        <dbReference type="Proteomes" id="UP000033804"/>
    </source>
</evidence>
<sequence>MLDPNISKTNKMTMNADELGAYFDRMTGEVDSYIYGGNKEKVETKDFMFDAMSLIAWSNTLALIDVEMTPFQPIGQIQSTVHEKKKLRQIGKLARDVMTVQNKINQPTFLRTDVTCSAKTLQQFHDGNMYPGLRRGHIKQDRVVVDDEIRIAQYLSPNPQYIFHVQFFYPTATYHSYRVNGGQIEGSESHRDLVQTIIDRFSDLNIRPRHPQYNEHGTQDIAFEMTIVDAPNGPEVFAATAYGLIDGREKPVFKL</sequence>
<protein>
    <submittedName>
        <fullName evidence="1">Uncharacterized protein</fullName>
    </submittedName>
</protein>
<proteinExistence type="predicted"/>
<organism evidence="1 2">
    <name type="scientific">Sinorhizobium phage phiM9</name>
    <dbReference type="NCBI Taxonomy" id="1636182"/>
    <lineage>
        <taxon>Viruses</taxon>
        <taxon>Duplodnaviria</taxon>
        <taxon>Heunggongvirae</taxon>
        <taxon>Uroviricota</taxon>
        <taxon>Caudoviricetes</taxon>
        <taxon>Pootjesviridae</taxon>
        <taxon>Emnonavirus</taxon>
        <taxon>Emnonavirus phiM9</taxon>
    </lineage>
</organism>